<dbReference type="Proteomes" id="UP000006320">
    <property type="component" value="Unassembled WGS sequence"/>
</dbReference>
<accession>A0AAV3V5P7</accession>
<sequence length="47" mass="5550">MRRAESNSPQYRVSKEQTKELKIITFFDKKSLKPAKNAAFDHIRLNN</sequence>
<dbReference type="AlphaFoldDB" id="A0AAV3V5P7"/>
<protein>
    <submittedName>
        <fullName evidence="1">Uncharacterized protein</fullName>
    </submittedName>
</protein>
<evidence type="ECO:0000313" key="1">
    <source>
        <dbReference type="EMBL" id="GAC12241.1"/>
    </source>
</evidence>
<evidence type="ECO:0000313" key="2">
    <source>
        <dbReference type="Proteomes" id="UP000006320"/>
    </source>
</evidence>
<gene>
    <name evidence="1" type="ORF">GCHA_4323</name>
</gene>
<dbReference type="EMBL" id="BAEM01000056">
    <property type="protein sequence ID" value="GAC12241.1"/>
    <property type="molecule type" value="Genomic_DNA"/>
</dbReference>
<reference evidence="1 2" key="1">
    <citation type="journal article" date="2017" name="Antonie Van Leeuwenhoek">
        <title>Rhizobium rhizosphaerae sp. nov., a novel species isolated from rice rhizosphere.</title>
        <authorList>
            <person name="Zhao J.J."/>
            <person name="Zhang J."/>
            <person name="Zhang R.J."/>
            <person name="Zhang C.W."/>
            <person name="Yin H.Q."/>
            <person name="Zhang X.X."/>
        </authorList>
    </citation>
    <scope>NUCLEOTIDE SEQUENCE [LARGE SCALE GENOMIC DNA]</scope>
    <source>
        <strain evidence="1 2">S18K6</strain>
    </source>
</reference>
<organism evidence="1 2">
    <name type="scientific">Paraglaciecola chathamensis S18K6</name>
    <dbReference type="NCBI Taxonomy" id="1127672"/>
    <lineage>
        <taxon>Bacteria</taxon>
        <taxon>Pseudomonadati</taxon>
        <taxon>Pseudomonadota</taxon>
        <taxon>Gammaproteobacteria</taxon>
        <taxon>Alteromonadales</taxon>
        <taxon>Alteromonadaceae</taxon>
        <taxon>Paraglaciecola</taxon>
    </lineage>
</organism>
<proteinExistence type="predicted"/>
<comment type="caution">
    <text evidence="1">The sequence shown here is derived from an EMBL/GenBank/DDBJ whole genome shotgun (WGS) entry which is preliminary data.</text>
</comment>
<name>A0AAV3V5P7_9ALTE</name>